<proteinExistence type="predicted"/>
<keyword evidence="3" id="KW-1185">Reference proteome</keyword>
<feature type="transmembrane region" description="Helical" evidence="1">
    <location>
        <begin position="500"/>
        <end position="518"/>
    </location>
</feature>
<dbReference type="InterPro" id="IPR018580">
    <property type="entry name" value="Uncharacterised_YfhO"/>
</dbReference>
<protein>
    <recommendedName>
        <fullName evidence="4">Membrane protein YfhO</fullName>
    </recommendedName>
</protein>
<organism evidence="2 3">
    <name type="scientific">Mesonia maritima</name>
    <dbReference type="NCBI Taxonomy" id="1793873"/>
    <lineage>
        <taxon>Bacteria</taxon>
        <taxon>Pseudomonadati</taxon>
        <taxon>Bacteroidota</taxon>
        <taxon>Flavobacteriia</taxon>
        <taxon>Flavobacteriales</taxon>
        <taxon>Flavobacteriaceae</taxon>
        <taxon>Mesonia</taxon>
    </lineage>
</organism>
<feature type="transmembrane region" description="Helical" evidence="1">
    <location>
        <begin position="371"/>
        <end position="391"/>
    </location>
</feature>
<name>A0ABU1K9A0_9FLAO</name>
<keyword evidence="1" id="KW-0472">Membrane</keyword>
<feature type="transmembrane region" description="Helical" evidence="1">
    <location>
        <begin position="148"/>
        <end position="165"/>
    </location>
</feature>
<feature type="transmembrane region" description="Helical" evidence="1">
    <location>
        <begin position="783"/>
        <end position="802"/>
    </location>
</feature>
<feature type="transmembrane region" description="Helical" evidence="1">
    <location>
        <begin position="345"/>
        <end position="364"/>
    </location>
</feature>
<evidence type="ECO:0008006" key="4">
    <source>
        <dbReference type="Google" id="ProtNLM"/>
    </source>
</evidence>
<comment type="caution">
    <text evidence="2">The sequence shown here is derived from an EMBL/GenBank/DDBJ whole genome shotgun (WGS) entry which is preliminary data.</text>
</comment>
<evidence type="ECO:0000313" key="2">
    <source>
        <dbReference type="EMBL" id="MDR6302175.1"/>
    </source>
</evidence>
<feature type="transmembrane region" description="Helical" evidence="1">
    <location>
        <begin position="223"/>
        <end position="243"/>
    </location>
</feature>
<dbReference type="EMBL" id="JAVDQA010000011">
    <property type="protein sequence ID" value="MDR6302175.1"/>
    <property type="molecule type" value="Genomic_DNA"/>
</dbReference>
<keyword evidence="1" id="KW-1133">Transmembrane helix</keyword>
<feature type="transmembrane region" description="Helical" evidence="1">
    <location>
        <begin position="123"/>
        <end position="142"/>
    </location>
</feature>
<keyword evidence="1" id="KW-0812">Transmembrane</keyword>
<feature type="transmembrane region" description="Helical" evidence="1">
    <location>
        <begin position="99"/>
        <end position="116"/>
    </location>
</feature>
<dbReference type="RefSeq" id="WP_309730530.1">
    <property type="nucleotide sequence ID" value="NZ_JAVDQA010000011.1"/>
</dbReference>
<sequence length="809" mass="91108">MTYNFKRLIPHFLVLLGFIIIALFYFHPVLQGKVIYQSDIVQYTGMAKQQNDFRAENDAEPYWTDAAFGGMPTYQLGANYPHNYIKQLDRTLRFLPRPADYLFLYFIGLYILLLCLKVDYKLAFLGALAFGFSTYLIILLGVGHNSKAHAIAYMPVVLAGIILCFRKKYIGGGLLLALGMALEISANHFQMTYYLLLLVIVLGFVYFIDFFKKKKLPQFFSALGVMAVAVILAIGANATNLLATQEYTQFSTRGKSEISINPDGTPDASQKAGLDYDYITEYSYGGWETFNLFIPRFMGGSSSEELSTESASYNYLLNLGATPQQAKSFTEGAPTYWGEQTYIGAPAYIGASVIFLFVFALFLVRGKLKWWVVGGSILALFLSLGDNFSGLTKFFIENVPLYNKFRAVSSIQVIIELCVPILAVVGLAKLFQSRIENDAKKNALKWATIIAGGLSVFFLLMKSVLFDFSTDSDRMFIEQLGPDFINALIEDRKAMFTTDAIRSLVFVLLIASLIWFYLKNKLSHNLVIAGVALLILVDLIAVDKRYVNEEDFVSKRQMEEPFQMTATDQEILQDEGHYRVLDLSGSPLNSARASYFHNSLGGYHAAKPKRIQQLFDFHIYKGNKEVLNMLNTKYSIHSNQGKVMMQENFEANGNAWFVENIKIVENANDEILALDSLNTKKTAIVQQEFEEFIVKKKFAADSSATIQLESYQPNKLTYSYKTENDRVAVFSEIYYPGGWVARVDGKEIPHFRADFVLRAALLPAGNHELTFSFEPAVIQTGSMLSLISCIILLILLILGILYKLKQRKA</sequence>
<dbReference type="Proteomes" id="UP001257659">
    <property type="component" value="Unassembled WGS sequence"/>
</dbReference>
<evidence type="ECO:0000256" key="1">
    <source>
        <dbReference type="SAM" id="Phobius"/>
    </source>
</evidence>
<gene>
    <name evidence="2" type="ORF">GGR31_002854</name>
</gene>
<accession>A0ABU1K9A0</accession>
<feature type="transmembrane region" description="Helical" evidence="1">
    <location>
        <begin position="443"/>
        <end position="465"/>
    </location>
</feature>
<feature type="transmembrane region" description="Helical" evidence="1">
    <location>
        <begin position="411"/>
        <end position="431"/>
    </location>
</feature>
<dbReference type="PANTHER" id="PTHR38454">
    <property type="entry name" value="INTEGRAL MEMBRANE PROTEIN-RELATED"/>
    <property type="match status" value="1"/>
</dbReference>
<reference evidence="2 3" key="1">
    <citation type="submission" date="2023-07" db="EMBL/GenBank/DDBJ databases">
        <title>Genomic Encyclopedia of Type Strains, Phase IV (KMG-IV): sequencing the most valuable type-strain genomes for metagenomic binning, comparative biology and taxonomic classification.</title>
        <authorList>
            <person name="Goeker M."/>
        </authorList>
    </citation>
    <scope>NUCLEOTIDE SEQUENCE [LARGE SCALE GENOMIC DNA]</scope>
    <source>
        <strain evidence="2 3">DSM 102814</strain>
    </source>
</reference>
<feature type="transmembrane region" description="Helical" evidence="1">
    <location>
        <begin position="170"/>
        <end position="186"/>
    </location>
</feature>
<dbReference type="Pfam" id="PF09586">
    <property type="entry name" value="YfhO"/>
    <property type="match status" value="1"/>
</dbReference>
<feature type="transmembrane region" description="Helical" evidence="1">
    <location>
        <begin position="192"/>
        <end position="211"/>
    </location>
</feature>
<feature type="transmembrane region" description="Helical" evidence="1">
    <location>
        <begin position="12"/>
        <end position="30"/>
    </location>
</feature>
<evidence type="ECO:0000313" key="3">
    <source>
        <dbReference type="Proteomes" id="UP001257659"/>
    </source>
</evidence>
<feature type="transmembrane region" description="Helical" evidence="1">
    <location>
        <begin position="525"/>
        <end position="542"/>
    </location>
</feature>
<dbReference type="PANTHER" id="PTHR38454:SF1">
    <property type="entry name" value="INTEGRAL MEMBRANE PROTEIN"/>
    <property type="match status" value="1"/>
</dbReference>